<gene>
    <name evidence="13" type="ORF">GCM10008090_20090</name>
</gene>
<dbReference type="InterPro" id="IPR027417">
    <property type="entry name" value="P-loop_NTPase"/>
</dbReference>
<feature type="transmembrane region" description="Helical" evidence="9">
    <location>
        <begin position="316"/>
        <end position="336"/>
    </location>
</feature>
<keyword evidence="4" id="KW-0067">ATP-binding</keyword>
<dbReference type="SUPFAM" id="SSF90123">
    <property type="entry name" value="ABC transporter transmembrane region"/>
    <property type="match status" value="1"/>
</dbReference>
<dbReference type="GO" id="GO:0008233">
    <property type="term" value="F:peptidase activity"/>
    <property type="evidence" value="ECO:0007669"/>
    <property type="project" value="InterPro"/>
</dbReference>
<evidence type="ECO:0008006" key="15">
    <source>
        <dbReference type="Google" id="ProtNLM"/>
    </source>
</evidence>
<dbReference type="EMBL" id="BMXA01000003">
    <property type="protein sequence ID" value="GHA10461.1"/>
    <property type="molecule type" value="Genomic_DNA"/>
</dbReference>
<evidence type="ECO:0000256" key="6">
    <source>
        <dbReference type="ARBA" id="ARBA00022989"/>
    </source>
</evidence>
<dbReference type="SMART" id="SM00382">
    <property type="entry name" value="AAA"/>
    <property type="match status" value="1"/>
</dbReference>
<keyword evidence="8" id="KW-0080">Bacteriocin transport</keyword>
<dbReference type="GO" id="GO:0005886">
    <property type="term" value="C:plasma membrane"/>
    <property type="evidence" value="ECO:0007669"/>
    <property type="project" value="UniProtKB-SubCell"/>
</dbReference>
<dbReference type="GO" id="GO:0034040">
    <property type="term" value="F:ATPase-coupled lipid transmembrane transporter activity"/>
    <property type="evidence" value="ECO:0007669"/>
    <property type="project" value="TreeGrafter"/>
</dbReference>
<keyword evidence="5" id="KW-0813">Transport</keyword>
<name>A0A918RVI0_9GAMM</name>
<dbReference type="AlphaFoldDB" id="A0A918RVI0"/>
<dbReference type="Gene3D" id="3.40.50.300">
    <property type="entry name" value="P-loop containing nucleotide triphosphate hydrolases"/>
    <property type="match status" value="1"/>
</dbReference>
<dbReference type="InterPro" id="IPR003593">
    <property type="entry name" value="AAA+_ATPase"/>
</dbReference>
<feature type="domain" description="Peptidase C39" evidence="12">
    <location>
        <begin position="17"/>
        <end position="144"/>
    </location>
</feature>
<reference evidence="13" key="2">
    <citation type="submission" date="2020-09" db="EMBL/GenBank/DDBJ databases">
        <authorList>
            <person name="Sun Q."/>
            <person name="Kim S."/>
        </authorList>
    </citation>
    <scope>NUCLEOTIDE SEQUENCE</scope>
    <source>
        <strain evidence="13">KCTC 12711</strain>
    </source>
</reference>
<organism evidence="13 14">
    <name type="scientific">Arenicella chitinivorans</name>
    <dbReference type="NCBI Taxonomy" id="1329800"/>
    <lineage>
        <taxon>Bacteria</taxon>
        <taxon>Pseudomonadati</taxon>
        <taxon>Pseudomonadota</taxon>
        <taxon>Gammaproteobacteria</taxon>
        <taxon>Arenicellales</taxon>
        <taxon>Arenicellaceae</taxon>
        <taxon>Arenicella</taxon>
    </lineage>
</organism>
<dbReference type="GO" id="GO:0043213">
    <property type="term" value="P:bacteriocin transport"/>
    <property type="evidence" value="ECO:0007669"/>
    <property type="project" value="UniProtKB-KW"/>
</dbReference>
<dbReference type="Gene3D" id="1.20.1560.10">
    <property type="entry name" value="ABC transporter type 1, transmembrane domain"/>
    <property type="match status" value="1"/>
</dbReference>
<dbReference type="Pfam" id="PF00664">
    <property type="entry name" value="ABC_membrane"/>
    <property type="match status" value="1"/>
</dbReference>
<evidence type="ECO:0000259" key="12">
    <source>
        <dbReference type="PROSITE" id="PS50990"/>
    </source>
</evidence>
<evidence type="ECO:0000256" key="8">
    <source>
        <dbReference type="ARBA" id="ARBA00043264"/>
    </source>
</evidence>
<comment type="caution">
    <text evidence="13">The sequence shown here is derived from an EMBL/GenBank/DDBJ whole genome shotgun (WGS) entry which is preliminary data.</text>
</comment>
<dbReference type="InterPro" id="IPR011527">
    <property type="entry name" value="ABC1_TM_dom"/>
</dbReference>
<evidence type="ECO:0000259" key="11">
    <source>
        <dbReference type="PROSITE" id="PS50929"/>
    </source>
</evidence>
<keyword evidence="5" id="KW-0653">Protein transport</keyword>
<dbReference type="GO" id="GO:0015031">
    <property type="term" value="P:protein transport"/>
    <property type="evidence" value="ECO:0007669"/>
    <property type="project" value="UniProtKB-KW"/>
</dbReference>
<sequence length="821" mass="92775">MNAFVEKIVCSNLGDKQRNTNDCAVSVVKTLYNLKKININRNQIKASLTLDEEGVSFQSVKSHLVANGFDCDYIALGTQSNPLAQLADRTPLIAMVTAGLRKHFILIKSIYKNHALVMDPANGEFRNWSLETLEAKLTHSTSKVNEDILIAHTRQYIQERLDSYGLTVDVSLKANCIETYNKLGYFDWFAKQHGFHDTQDEKAFLGSLIEADEKKVLPSHFRKLRYINDATNIKTPVLLTVDLENYIQPDGVVEDKQHSSVIARLFGIILRSKKSSWLLSSFMMVGFLAAMMTYIAVYANQILIDEIFPKRHILTLYSFAFVLFIFRFGEFFLNVLKTASQIFMDQILDKYFYQTFSRQLLFSNEEYIRTYSKGDLAQRVNDILKVKQLVSKFINDVLLSSVIVVFSIGMLFFYNATLALIVFGIGALYLVVFRYASSVVRNLESTLFTEKGKLLNTLLDKVEGHSIIRRCQSETFFMDEDAVITESYLRVQQKARFTGFFLSYFPRFISVIGSIAMVMVAGRLLINDNALSLGQVLAVIGLAEITFSAMRTLLSAQLMLQESIVVVERFFDFCGAEPVSAPKVGQRKSISRIDIRDLHYQFPNQKFALNIDRIAFHQGETVYVDGANGCGKSTMLSLIGGSLQPTEPHTIQYVDPDGGFVSEPDARKSVLLTRPEDKIFNNTLNFNIYLGRDTRNFDIYSLAKKIGADDFICPSQLHVDALISDGGSNLSAGQRRKILLLRAIVSDCSVLIFDEIFRGVDKASKEKICHFFNEFDNRTLIFTSHEPIDQLRVDRVISMAGGRVIDDTASHDQTIICEEAV</sequence>
<dbReference type="InterPro" id="IPR039421">
    <property type="entry name" value="Type_1_exporter"/>
</dbReference>
<keyword evidence="2 9" id="KW-0812">Transmembrane</keyword>
<dbReference type="InterPro" id="IPR036640">
    <property type="entry name" value="ABC1_TM_sf"/>
</dbReference>
<evidence type="ECO:0000256" key="2">
    <source>
        <dbReference type="ARBA" id="ARBA00022692"/>
    </source>
</evidence>
<evidence type="ECO:0000256" key="7">
    <source>
        <dbReference type="ARBA" id="ARBA00023136"/>
    </source>
</evidence>
<dbReference type="Pfam" id="PF00005">
    <property type="entry name" value="ABC_tran"/>
    <property type="match status" value="1"/>
</dbReference>
<feature type="transmembrane region" description="Helical" evidence="9">
    <location>
        <begin position="504"/>
        <end position="526"/>
    </location>
</feature>
<evidence type="ECO:0000256" key="9">
    <source>
        <dbReference type="SAM" id="Phobius"/>
    </source>
</evidence>
<feature type="domain" description="ABC transmembrane type-1" evidence="11">
    <location>
        <begin position="286"/>
        <end position="562"/>
    </location>
</feature>
<comment type="subcellular location">
    <subcellularLocation>
        <location evidence="1">Cell membrane</location>
        <topology evidence="1">Multi-pass membrane protein</topology>
    </subcellularLocation>
</comment>
<evidence type="ECO:0000256" key="4">
    <source>
        <dbReference type="ARBA" id="ARBA00022840"/>
    </source>
</evidence>
<dbReference type="GO" id="GO:0005524">
    <property type="term" value="F:ATP binding"/>
    <property type="evidence" value="ECO:0007669"/>
    <property type="project" value="UniProtKB-KW"/>
</dbReference>
<reference evidence="13" key="1">
    <citation type="journal article" date="2014" name="Int. J. Syst. Evol. Microbiol.">
        <title>Complete genome sequence of Corynebacterium casei LMG S-19264T (=DSM 44701T), isolated from a smear-ripened cheese.</title>
        <authorList>
            <consortium name="US DOE Joint Genome Institute (JGI-PGF)"/>
            <person name="Walter F."/>
            <person name="Albersmeier A."/>
            <person name="Kalinowski J."/>
            <person name="Ruckert C."/>
        </authorList>
    </citation>
    <scope>NUCLEOTIDE SEQUENCE</scope>
    <source>
        <strain evidence="13">KCTC 12711</strain>
    </source>
</reference>
<dbReference type="InterPro" id="IPR017871">
    <property type="entry name" value="ABC_transporter-like_CS"/>
</dbReference>
<dbReference type="InterPro" id="IPR005074">
    <property type="entry name" value="Peptidase_C39"/>
</dbReference>
<dbReference type="InterPro" id="IPR003439">
    <property type="entry name" value="ABC_transporter-like_ATP-bd"/>
</dbReference>
<dbReference type="Gene3D" id="3.90.70.10">
    <property type="entry name" value="Cysteine proteinases"/>
    <property type="match status" value="1"/>
</dbReference>
<evidence type="ECO:0000313" key="14">
    <source>
        <dbReference type="Proteomes" id="UP000614811"/>
    </source>
</evidence>
<dbReference type="PROSITE" id="PS50893">
    <property type="entry name" value="ABC_TRANSPORTER_2"/>
    <property type="match status" value="1"/>
</dbReference>
<dbReference type="SUPFAM" id="SSF52540">
    <property type="entry name" value="P-loop containing nucleoside triphosphate hydrolases"/>
    <property type="match status" value="1"/>
</dbReference>
<dbReference type="PANTHER" id="PTHR24221:SF654">
    <property type="entry name" value="ATP-BINDING CASSETTE SUB-FAMILY B MEMBER 6"/>
    <property type="match status" value="1"/>
</dbReference>
<keyword evidence="3" id="KW-0547">Nucleotide-binding</keyword>
<evidence type="ECO:0000256" key="3">
    <source>
        <dbReference type="ARBA" id="ARBA00022741"/>
    </source>
</evidence>
<dbReference type="PROSITE" id="PS50990">
    <property type="entry name" value="PEPTIDASE_C39"/>
    <property type="match status" value="1"/>
</dbReference>
<evidence type="ECO:0000259" key="10">
    <source>
        <dbReference type="PROSITE" id="PS50893"/>
    </source>
</evidence>
<evidence type="ECO:0000256" key="1">
    <source>
        <dbReference type="ARBA" id="ARBA00004651"/>
    </source>
</evidence>
<feature type="transmembrane region" description="Helical" evidence="9">
    <location>
        <begin position="277"/>
        <end position="296"/>
    </location>
</feature>
<keyword evidence="7 9" id="KW-0472">Membrane</keyword>
<dbReference type="GO" id="GO:0016887">
    <property type="term" value="F:ATP hydrolysis activity"/>
    <property type="evidence" value="ECO:0007669"/>
    <property type="project" value="InterPro"/>
</dbReference>
<dbReference type="Proteomes" id="UP000614811">
    <property type="component" value="Unassembled WGS sequence"/>
</dbReference>
<dbReference type="PROSITE" id="PS00211">
    <property type="entry name" value="ABC_TRANSPORTER_1"/>
    <property type="match status" value="1"/>
</dbReference>
<feature type="domain" description="ABC transporter" evidence="10">
    <location>
        <begin position="593"/>
        <end position="821"/>
    </location>
</feature>
<dbReference type="Pfam" id="PF03412">
    <property type="entry name" value="Peptidase_C39"/>
    <property type="match status" value="1"/>
</dbReference>
<dbReference type="GO" id="GO:0140359">
    <property type="term" value="F:ABC-type transporter activity"/>
    <property type="evidence" value="ECO:0007669"/>
    <property type="project" value="InterPro"/>
</dbReference>
<feature type="transmembrane region" description="Helical" evidence="9">
    <location>
        <begin position="393"/>
        <end position="412"/>
    </location>
</feature>
<keyword evidence="14" id="KW-1185">Reference proteome</keyword>
<dbReference type="PANTHER" id="PTHR24221">
    <property type="entry name" value="ATP-BINDING CASSETTE SUB-FAMILY B"/>
    <property type="match status" value="1"/>
</dbReference>
<accession>A0A918RVI0</accession>
<feature type="transmembrane region" description="Helical" evidence="9">
    <location>
        <begin position="418"/>
        <end position="436"/>
    </location>
</feature>
<dbReference type="PROSITE" id="PS50929">
    <property type="entry name" value="ABC_TM1F"/>
    <property type="match status" value="1"/>
</dbReference>
<evidence type="ECO:0000313" key="13">
    <source>
        <dbReference type="EMBL" id="GHA10461.1"/>
    </source>
</evidence>
<dbReference type="GO" id="GO:0006508">
    <property type="term" value="P:proteolysis"/>
    <property type="evidence" value="ECO:0007669"/>
    <property type="project" value="InterPro"/>
</dbReference>
<keyword evidence="6 9" id="KW-1133">Transmembrane helix</keyword>
<dbReference type="RefSeq" id="WP_189400490.1">
    <property type="nucleotide sequence ID" value="NZ_BMXA01000003.1"/>
</dbReference>
<protein>
    <recommendedName>
        <fullName evidence="15">ATP-binding cassette domain-containing protein</fullName>
    </recommendedName>
</protein>
<evidence type="ECO:0000256" key="5">
    <source>
        <dbReference type="ARBA" id="ARBA00022927"/>
    </source>
</evidence>
<proteinExistence type="predicted"/>